<dbReference type="AlphaFoldDB" id="A0A7V5XF09"/>
<accession>A0A7V5XF09</accession>
<comment type="caution">
    <text evidence="1">The sequence shown here is derived from an EMBL/GenBank/DDBJ whole genome shotgun (WGS) entry which is preliminary data.</text>
</comment>
<evidence type="ECO:0000313" key="1">
    <source>
        <dbReference type="EMBL" id="HHQ15266.1"/>
    </source>
</evidence>
<gene>
    <name evidence="1" type="ORF">ENM15_00325</name>
</gene>
<protein>
    <submittedName>
        <fullName evidence="1">Uncharacterized protein</fullName>
    </submittedName>
</protein>
<reference evidence="1" key="1">
    <citation type="journal article" date="2020" name="mSystems">
        <title>Genome- and Community-Level Interaction Insights into Carbon Utilization and Element Cycling Functions of Hydrothermarchaeota in Hydrothermal Sediment.</title>
        <authorList>
            <person name="Zhou Z."/>
            <person name="Liu Y."/>
            <person name="Xu W."/>
            <person name="Pan J."/>
            <person name="Luo Z.H."/>
            <person name="Li M."/>
        </authorList>
    </citation>
    <scope>NUCLEOTIDE SEQUENCE [LARGE SCALE GENOMIC DNA]</scope>
    <source>
        <strain evidence="1">SpSt-106</strain>
    </source>
</reference>
<proteinExistence type="predicted"/>
<name>A0A7V5XF09_9BACT</name>
<dbReference type="EMBL" id="DRWR01000010">
    <property type="protein sequence ID" value="HHQ15266.1"/>
    <property type="molecule type" value="Genomic_DNA"/>
</dbReference>
<sequence length="71" mass="8280">MKYLGIVRKENNILFMPEGFKEKDKTYEALEIEGVIILIPSPIDKERLSHIEKLIDVSINEHRKSLEDLAK</sequence>
<organism evidence="1">
    <name type="scientific">Thermodesulfobacterium geofontis</name>
    <dbReference type="NCBI Taxonomy" id="1295609"/>
    <lineage>
        <taxon>Bacteria</taxon>
        <taxon>Pseudomonadati</taxon>
        <taxon>Thermodesulfobacteriota</taxon>
        <taxon>Thermodesulfobacteria</taxon>
        <taxon>Thermodesulfobacteriales</taxon>
        <taxon>Thermodesulfobacteriaceae</taxon>
        <taxon>Thermodesulfobacterium</taxon>
    </lineage>
</organism>